<name>A0A1M5J6B8_9GAMM</name>
<dbReference type="Proteomes" id="UP000184517">
    <property type="component" value="Unassembled WGS sequence"/>
</dbReference>
<reference evidence="4" key="1">
    <citation type="submission" date="2016-11" db="EMBL/GenBank/DDBJ databases">
        <authorList>
            <person name="Varghese N."/>
            <person name="Submissions S."/>
        </authorList>
    </citation>
    <scope>NUCLEOTIDE SEQUENCE [LARGE SCALE GENOMIC DNA]</scope>
    <source>
        <strain evidence="4">DSM 16579</strain>
    </source>
</reference>
<keyword evidence="4" id="KW-1185">Reference proteome</keyword>
<dbReference type="RefSeq" id="WP_072841216.1">
    <property type="nucleotide sequence ID" value="NZ_FQVF01000020.1"/>
</dbReference>
<feature type="domain" description="ATPase AAA-type core" evidence="2">
    <location>
        <begin position="133"/>
        <end position="289"/>
    </location>
</feature>
<dbReference type="STRING" id="1122206.SAMN02745753_03782"/>
<dbReference type="InterPro" id="IPR041685">
    <property type="entry name" value="AAA_GajA/Old/RecF-like"/>
</dbReference>
<dbReference type="Pfam" id="PF13304">
    <property type="entry name" value="AAA_21"/>
    <property type="match status" value="1"/>
</dbReference>
<dbReference type="CDD" id="cd00267">
    <property type="entry name" value="ABC_ATPase"/>
    <property type="match status" value="1"/>
</dbReference>
<evidence type="ECO:0000259" key="1">
    <source>
        <dbReference type="Pfam" id="PF13175"/>
    </source>
</evidence>
<proteinExistence type="predicted"/>
<dbReference type="InterPro" id="IPR003959">
    <property type="entry name" value="ATPase_AAA_core"/>
</dbReference>
<accession>A0A1M5J6B8</accession>
<dbReference type="OrthoDB" id="9815944at2"/>
<dbReference type="SUPFAM" id="SSF52540">
    <property type="entry name" value="P-loop containing nucleoside triphosphate hydrolases"/>
    <property type="match status" value="1"/>
</dbReference>
<feature type="domain" description="Endonuclease GajA/Old nuclease/RecF-like AAA" evidence="1">
    <location>
        <begin position="1"/>
        <end position="51"/>
    </location>
</feature>
<dbReference type="InterPro" id="IPR051396">
    <property type="entry name" value="Bact_Antivir_Def_Nuclease"/>
</dbReference>
<dbReference type="EMBL" id="FQVF01000020">
    <property type="protein sequence ID" value="SHG35905.1"/>
    <property type="molecule type" value="Genomic_DNA"/>
</dbReference>
<dbReference type="Pfam" id="PF13175">
    <property type="entry name" value="AAA_15"/>
    <property type="match status" value="1"/>
</dbReference>
<protein>
    <submittedName>
        <fullName evidence="3">ATPase/GTPase, AAA15 family</fullName>
    </submittedName>
</protein>
<evidence type="ECO:0000313" key="3">
    <source>
        <dbReference type="EMBL" id="SHG35905.1"/>
    </source>
</evidence>
<dbReference type="GO" id="GO:0016887">
    <property type="term" value="F:ATP hydrolysis activity"/>
    <property type="evidence" value="ECO:0007669"/>
    <property type="project" value="InterPro"/>
</dbReference>
<dbReference type="PANTHER" id="PTHR43581">
    <property type="entry name" value="ATP/GTP PHOSPHATASE"/>
    <property type="match status" value="1"/>
</dbReference>
<evidence type="ECO:0000259" key="2">
    <source>
        <dbReference type="Pfam" id="PF13304"/>
    </source>
</evidence>
<gene>
    <name evidence="3" type="ORF">SAMN02745753_03782</name>
</gene>
<dbReference type="Gene3D" id="3.40.50.300">
    <property type="entry name" value="P-loop containing nucleotide triphosphate hydrolases"/>
    <property type="match status" value="2"/>
</dbReference>
<dbReference type="PANTHER" id="PTHR43581:SF2">
    <property type="entry name" value="EXCINUCLEASE ATPASE SUBUNIT"/>
    <property type="match status" value="1"/>
</dbReference>
<dbReference type="GO" id="GO:0005524">
    <property type="term" value="F:ATP binding"/>
    <property type="evidence" value="ECO:0007669"/>
    <property type="project" value="InterPro"/>
</dbReference>
<dbReference type="AlphaFoldDB" id="A0A1M5J6B8"/>
<sequence>MLNKMNIKNLTTFAEVELSFSPGLNVIIGENGSGKSHLLKSAYALISASAEEGRKPNATAPTKTALQKVYADKLINVLRPETLGRLARRKPGRERCELALSFDNQDLDLALNFATTSKSEVVIGDLNKDWQPKAPVFLPTRELLTLYPGFVSIYDNHYLEFDETYRDACLLLGAPALKGPREKKAASLLKPLEDAMGGKVVLDTNGRFYLQMPGQGKVEMPLVAEGLRKLAMLARLIGTGSLLDKGYLFWDEPESNLNPRLTKLVAQMILHLCANGIQVFIATHSLFLLRELEVLSEQKAFKAIPQRFFSLIAGENGAIVEQGDSLEDIQTLVLLDEELNQSERYMQSGV</sequence>
<organism evidence="3 4">
    <name type="scientific">Marinomonas polaris DSM 16579</name>
    <dbReference type="NCBI Taxonomy" id="1122206"/>
    <lineage>
        <taxon>Bacteria</taxon>
        <taxon>Pseudomonadati</taxon>
        <taxon>Pseudomonadota</taxon>
        <taxon>Gammaproteobacteria</taxon>
        <taxon>Oceanospirillales</taxon>
        <taxon>Oceanospirillaceae</taxon>
        <taxon>Marinomonas</taxon>
    </lineage>
</organism>
<evidence type="ECO:0000313" key="4">
    <source>
        <dbReference type="Proteomes" id="UP000184517"/>
    </source>
</evidence>
<dbReference type="InterPro" id="IPR027417">
    <property type="entry name" value="P-loop_NTPase"/>
</dbReference>